<evidence type="ECO:0000313" key="10">
    <source>
        <dbReference type="EMBL" id="OOM81685.1"/>
    </source>
</evidence>
<dbReference type="GO" id="GO:0004791">
    <property type="term" value="F:thioredoxin-disulfide reductase (NADPH) activity"/>
    <property type="evidence" value="ECO:0007669"/>
    <property type="project" value="UniProtKB-UniRule"/>
</dbReference>
<evidence type="ECO:0000256" key="7">
    <source>
        <dbReference type="RuleBase" id="RU003880"/>
    </source>
</evidence>
<evidence type="ECO:0000256" key="6">
    <source>
        <dbReference type="ARBA" id="ARBA00023284"/>
    </source>
</evidence>
<keyword evidence="11" id="KW-1185">Reference proteome</keyword>
<keyword evidence="4 7" id="KW-0560">Oxidoreductase</keyword>
<dbReference type="GO" id="GO:0019430">
    <property type="term" value="P:removal of superoxide radicals"/>
    <property type="evidence" value="ECO:0007669"/>
    <property type="project" value="UniProtKB-UniRule"/>
</dbReference>
<dbReference type="InterPro" id="IPR036188">
    <property type="entry name" value="FAD/NAD-bd_sf"/>
</dbReference>
<dbReference type="SUPFAM" id="SSF51905">
    <property type="entry name" value="FAD/NAD(P)-binding domain"/>
    <property type="match status" value="1"/>
</dbReference>
<keyword evidence="2 7" id="KW-0285">Flavoprotein</keyword>
<comment type="cofactor">
    <cofactor evidence="8">
        <name>FAD</name>
        <dbReference type="ChEBI" id="CHEBI:57692"/>
    </cofactor>
    <text evidence="8">Binds 1 FAD per subunit.</text>
</comment>
<accession>A0A1S8TWC8</accession>
<evidence type="ECO:0000256" key="8">
    <source>
        <dbReference type="RuleBase" id="RU003881"/>
    </source>
</evidence>
<dbReference type="InterPro" id="IPR023753">
    <property type="entry name" value="FAD/NAD-binding_dom"/>
</dbReference>
<dbReference type="EMBL" id="LZZM01000053">
    <property type="protein sequence ID" value="OOM81685.1"/>
    <property type="molecule type" value="Genomic_DNA"/>
</dbReference>
<dbReference type="PRINTS" id="PR00469">
    <property type="entry name" value="PNDRDTASEII"/>
</dbReference>
<evidence type="ECO:0000256" key="3">
    <source>
        <dbReference type="ARBA" id="ARBA00022827"/>
    </source>
</evidence>
<evidence type="ECO:0000313" key="11">
    <source>
        <dbReference type="Proteomes" id="UP000190890"/>
    </source>
</evidence>
<keyword evidence="3 7" id="KW-0274">FAD</keyword>
<feature type="domain" description="FAD/NAD(P)-binding" evidence="9">
    <location>
        <begin position="9"/>
        <end position="295"/>
    </location>
</feature>
<name>A0A1S8TWC8_9CLOT</name>
<dbReference type="Gene3D" id="3.50.50.60">
    <property type="entry name" value="FAD/NAD(P)-binding domain"/>
    <property type="match status" value="2"/>
</dbReference>
<gene>
    <name evidence="10" type="primary">trxB_1</name>
    <name evidence="10" type="ORF">CLPUN_08680</name>
</gene>
<comment type="subunit">
    <text evidence="7">Homodimer.</text>
</comment>
<evidence type="ECO:0000256" key="2">
    <source>
        <dbReference type="ARBA" id="ARBA00022630"/>
    </source>
</evidence>
<organism evidence="10 11">
    <name type="scientific">Clostridium puniceum</name>
    <dbReference type="NCBI Taxonomy" id="29367"/>
    <lineage>
        <taxon>Bacteria</taxon>
        <taxon>Bacillati</taxon>
        <taxon>Bacillota</taxon>
        <taxon>Clostridia</taxon>
        <taxon>Eubacteriales</taxon>
        <taxon>Clostridiaceae</taxon>
        <taxon>Clostridium</taxon>
    </lineage>
</organism>
<protein>
    <recommendedName>
        <fullName evidence="7">Thioredoxin reductase</fullName>
        <ecNumber evidence="7">1.8.1.9</ecNumber>
    </recommendedName>
</protein>
<evidence type="ECO:0000256" key="4">
    <source>
        <dbReference type="ARBA" id="ARBA00023002"/>
    </source>
</evidence>
<dbReference type="Proteomes" id="UP000190890">
    <property type="component" value="Unassembled WGS sequence"/>
</dbReference>
<keyword evidence="6 7" id="KW-0676">Redox-active center</keyword>
<dbReference type="InterPro" id="IPR005982">
    <property type="entry name" value="Thioredox_Rdtase"/>
</dbReference>
<comment type="caution">
    <text evidence="10">The sequence shown here is derived from an EMBL/GenBank/DDBJ whole genome shotgun (WGS) entry which is preliminary data.</text>
</comment>
<comment type="catalytic activity">
    <reaction evidence="7">
        <text>[thioredoxin]-dithiol + NADP(+) = [thioredoxin]-disulfide + NADPH + H(+)</text>
        <dbReference type="Rhea" id="RHEA:20345"/>
        <dbReference type="Rhea" id="RHEA-COMP:10698"/>
        <dbReference type="Rhea" id="RHEA-COMP:10700"/>
        <dbReference type="ChEBI" id="CHEBI:15378"/>
        <dbReference type="ChEBI" id="CHEBI:29950"/>
        <dbReference type="ChEBI" id="CHEBI:50058"/>
        <dbReference type="ChEBI" id="CHEBI:57783"/>
        <dbReference type="ChEBI" id="CHEBI:58349"/>
        <dbReference type="EC" id="1.8.1.9"/>
    </reaction>
</comment>
<dbReference type="PROSITE" id="PS00573">
    <property type="entry name" value="PYRIDINE_REDOX_2"/>
    <property type="match status" value="1"/>
</dbReference>
<dbReference type="Pfam" id="PF07992">
    <property type="entry name" value="Pyr_redox_2"/>
    <property type="match status" value="1"/>
</dbReference>
<dbReference type="STRING" id="29367.CLPUN_08680"/>
<dbReference type="RefSeq" id="WP_077846137.1">
    <property type="nucleotide sequence ID" value="NZ_LZZM01000053.1"/>
</dbReference>
<sequence>MSKERKELDLMIIGGGPAGFTAAMYAGRAKLNTLLLENEILGGQVRNSYTIENYPGFKQIDGGKLADIFQEQAEALGAKIDEFDSIQNVDISDDKKIVETESYIYEPKAIIFATGASPKKIPIPQESQFAGKGIHYCAICDGAMYQGKKLAVVGGGNSALEESIFLTRFAEKVYLIRRYDYFKGEQALIDEVFNHPKIEVLLNEDLVEAKGNEFLEAITIRNTKTQELSNLEVNAVFGCIGNEPRTEVAKEYLKLNEQGYIITDEDMQTNINGVYAAGDVREKKYRQITTAVADGTIALLNAEKYILKNNKRGE</sequence>
<dbReference type="AlphaFoldDB" id="A0A1S8TWC8"/>
<keyword evidence="8" id="KW-0521">NADP</keyword>
<dbReference type="PRINTS" id="PR00368">
    <property type="entry name" value="FADPNR"/>
</dbReference>
<dbReference type="EC" id="1.8.1.9" evidence="7"/>
<evidence type="ECO:0000256" key="1">
    <source>
        <dbReference type="ARBA" id="ARBA00009333"/>
    </source>
</evidence>
<dbReference type="GO" id="GO:0005737">
    <property type="term" value="C:cytoplasm"/>
    <property type="evidence" value="ECO:0007669"/>
    <property type="project" value="InterPro"/>
</dbReference>
<dbReference type="InterPro" id="IPR050097">
    <property type="entry name" value="Ferredoxin-NADP_redctase_2"/>
</dbReference>
<dbReference type="NCBIfam" id="TIGR01292">
    <property type="entry name" value="TRX_reduct"/>
    <property type="match status" value="1"/>
</dbReference>
<dbReference type="PANTHER" id="PTHR48105">
    <property type="entry name" value="THIOREDOXIN REDUCTASE 1-RELATED-RELATED"/>
    <property type="match status" value="1"/>
</dbReference>
<keyword evidence="5" id="KW-1015">Disulfide bond</keyword>
<evidence type="ECO:0000256" key="5">
    <source>
        <dbReference type="ARBA" id="ARBA00023157"/>
    </source>
</evidence>
<reference evidence="10 11" key="1">
    <citation type="submission" date="2016-05" db="EMBL/GenBank/DDBJ databases">
        <title>Microbial solvent formation.</title>
        <authorList>
            <person name="Poehlein A."/>
            <person name="Montoya Solano J.D."/>
            <person name="Flitsch S."/>
            <person name="Krabben P."/>
            <person name="Duerre P."/>
            <person name="Daniel R."/>
        </authorList>
    </citation>
    <scope>NUCLEOTIDE SEQUENCE [LARGE SCALE GENOMIC DNA]</scope>
    <source>
        <strain evidence="10 11">DSM 2619</strain>
    </source>
</reference>
<proteinExistence type="inferred from homology"/>
<dbReference type="OrthoDB" id="9806179at2"/>
<comment type="similarity">
    <text evidence="1 7">Belongs to the class-II pyridine nucleotide-disulfide oxidoreductase family.</text>
</comment>
<dbReference type="InterPro" id="IPR008255">
    <property type="entry name" value="Pyr_nucl-diS_OxRdtase_2_AS"/>
</dbReference>
<evidence type="ECO:0000259" key="9">
    <source>
        <dbReference type="Pfam" id="PF07992"/>
    </source>
</evidence>